<keyword evidence="2" id="KW-0472">Membrane</keyword>
<evidence type="ECO:0000256" key="1">
    <source>
        <dbReference type="SAM" id="MobiDB-lite"/>
    </source>
</evidence>
<dbReference type="RefSeq" id="XP_034248380.1">
    <property type="nucleotide sequence ID" value="XM_034392489.1"/>
</dbReference>
<feature type="region of interest" description="Disordered" evidence="1">
    <location>
        <begin position="55"/>
        <end position="85"/>
    </location>
</feature>
<keyword evidence="2" id="KW-0812">Transmembrane</keyword>
<sequence>MHYYVQLVVLASVVMEPLISSLVLVDVVLKVSVGETWMRWLWGPPPGDLSVLGAAFDQDRQDTDEDSEYTLSHSDSELTSSSASSWGLDSAVAEGILQSRGLYPAELALLFDGPAGRFN</sequence>
<dbReference type="KEGG" id="tpal:117649597"/>
<dbReference type="Proteomes" id="UP000515158">
    <property type="component" value="Unplaced"/>
</dbReference>
<reference evidence="4" key="1">
    <citation type="submission" date="2025-08" db="UniProtKB">
        <authorList>
            <consortium name="RefSeq"/>
        </authorList>
    </citation>
    <scope>IDENTIFICATION</scope>
    <source>
        <tissue evidence="4">Total insect</tissue>
    </source>
</reference>
<gene>
    <name evidence="4" type="primary">LOC117649597</name>
</gene>
<dbReference type="AlphaFoldDB" id="A0A6P8ZTH1"/>
<feature type="compositionally biased region" description="Low complexity" evidence="1">
    <location>
        <begin position="71"/>
        <end position="85"/>
    </location>
</feature>
<organism evidence="4">
    <name type="scientific">Thrips palmi</name>
    <name type="common">Melon thrips</name>
    <dbReference type="NCBI Taxonomy" id="161013"/>
    <lineage>
        <taxon>Eukaryota</taxon>
        <taxon>Metazoa</taxon>
        <taxon>Ecdysozoa</taxon>
        <taxon>Arthropoda</taxon>
        <taxon>Hexapoda</taxon>
        <taxon>Insecta</taxon>
        <taxon>Pterygota</taxon>
        <taxon>Neoptera</taxon>
        <taxon>Paraneoptera</taxon>
        <taxon>Thysanoptera</taxon>
        <taxon>Terebrantia</taxon>
        <taxon>Thripoidea</taxon>
        <taxon>Thripidae</taxon>
        <taxon>Thrips</taxon>
    </lineage>
</organism>
<evidence type="ECO:0000313" key="3">
    <source>
        <dbReference type="Proteomes" id="UP000515158"/>
    </source>
</evidence>
<name>A0A6P8ZTH1_THRPL</name>
<feature type="transmembrane region" description="Helical" evidence="2">
    <location>
        <begin position="6"/>
        <end position="29"/>
    </location>
</feature>
<evidence type="ECO:0000313" key="4">
    <source>
        <dbReference type="RefSeq" id="XP_034248380.1"/>
    </source>
</evidence>
<evidence type="ECO:0000256" key="2">
    <source>
        <dbReference type="SAM" id="Phobius"/>
    </source>
</evidence>
<dbReference type="InParanoid" id="A0A6P8ZTH1"/>
<dbReference type="GeneID" id="117649597"/>
<keyword evidence="3" id="KW-1185">Reference proteome</keyword>
<proteinExistence type="predicted"/>
<protein>
    <submittedName>
        <fullName evidence="4">Uncharacterized protein LOC117649597</fullName>
    </submittedName>
</protein>
<keyword evidence="2" id="KW-1133">Transmembrane helix</keyword>
<accession>A0A6P8ZTH1</accession>